<evidence type="ECO:0008006" key="4">
    <source>
        <dbReference type="Google" id="ProtNLM"/>
    </source>
</evidence>
<name>A0ABT5JUK8_9BURK</name>
<reference evidence="2 3" key="1">
    <citation type="submission" date="2022-10" db="EMBL/GenBank/DDBJ databases">
        <title>Janthinobacterium sp. hw3 Genome sequencing.</title>
        <authorList>
            <person name="Park S."/>
        </authorList>
    </citation>
    <scope>NUCLEOTIDE SEQUENCE [LARGE SCALE GENOMIC DNA]</scope>
    <source>
        <strain evidence="3">hw3</strain>
    </source>
</reference>
<evidence type="ECO:0000256" key="1">
    <source>
        <dbReference type="SAM" id="SignalP"/>
    </source>
</evidence>
<keyword evidence="1" id="KW-0732">Signal</keyword>
<feature type="chain" id="PRO_5045564441" description="Tetratricopeptide repeat protein" evidence="1">
    <location>
        <begin position="21"/>
        <end position="207"/>
    </location>
</feature>
<proteinExistence type="predicted"/>
<feature type="signal peptide" evidence="1">
    <location>
        <begin position="1"/>
        <end position="20"/>
    </location>
</feature>
<sequence length="207" mass="22887">MSIIKFLFAALVLLPFKAFAGVDCDKLDKAGDNIANVIPDYGSGRDIIGDGRLQFYSAPDVSCKMAGRFVLPGDTLFAKFDYKGFTKVSFIAMKKSDREITAWVVSSRLRENSEGIVPGHAPDVEEVSRQLQDGESAISQRKYESAIEICQGGLDAIGDAYWSKNIEDDTDLKLMAARLLRKDGKLENAASMYCGILVARLRLYNKR</sequence>
<keyword evidence="3" id="KW-1185">Reference proteome</keyword>
<comment type="caution">
    <text evidence="2">The sequence shown here is derived from an EMBL/GenBank/DDBJ whole genome shotgun (WGS) entry which is preliminary data.</text>
</comment>
<dbReference type="EMBL" id="JAQQXR010000001">
    <property type="protein sequence ID" value="MDC8756410.1"/>
    <property type="molecule type" value="Genomic_DNA"/>
</dbReference>
<organism evidence="2 3">
    <name type="scientific">Janthinobacterium fluminis</name>
    <dbReference type="NCBI Taxonomy" id="2987524"/>
    <lineage>
        <taxon>Bacteria</taxon>
        <taxon>Pseudomonadati</taxon>
        <taxon>Pseudomonadota</taxon>
        <taxon>Betaproteobacteria</taxon>
        <taxon>Burkholderiales</taxon>
        <taxon>Oxalobacteraceae</taxon>
        <taxon>Janthinobacterium</taxon>
    </lineage>
</organism>
<dbReference type="Proteomes" id="UP001221208">
    <property type="component" value="Unassembled WGS sequence"/>
</dbReference>
<gene>
    <name evidence="2" type="ORF">OIK44_02275</name>
</gene>
<dbReference type="RefSeq" id="WP_273669038.1">
    <property type="nucleotide sequence ID" value="NZ_JAQQXR010000001.1"/>
</dbReference>
<evidence type="ECO:0000313" key="3">
    <source>
        <dbReference type="Proteomes" id="UP001221208"/>
    </source>
</evidence>
<accession>A0ABT5JUK8</accession>
<evidence type="ECO:0000313" key="2">
    <source>
        <dbReference type="EMBL" id="MDC8756410.1"/>
    </source>
</evidence>
<protein>
    <recommendedName>
        <fullName evidence="4">Tetratricopeptide repeat protein</fullName>
    </recommendedName>
</protein>